<feature type="domain" description="Transglutaminase-like" evidence="2">
    <location>
        <begin position="144"/>
        <end position="219"/>
    </location>
</feature>
<dbReference type="Pfam" id="PF01841">
    <property type="entry name" value="Transglut_core"/>
    <property type="match status" value="1"/>
</dbReference>
<protein>
    <recommendedName>
        <fullName evidence="2">Transglutaminase-like domain-containing protein</fullName>
    </recommendedName>
</protein>
<dbReference type="Pfam" id="PF19127">
    <property type="entry name" value="Choline_bind_3"/>
    <property type="match status" value="1"/>
</dbReference>
<dbReference type="Proteomes" id="UP000012589">
    <property type="component" value="Unassembled WGS sequence"/>
</dbReference>
<dbReference type="Gene3D" id="2.10.270.10">
    <property type="entry name" value="Cholin Binding"/>
    <property type="match status" value="1"/>
</dbReference>
<dbReference type="PATRIC" id="fig|1235802.3.peg.1820"/>
<dbReference type="InterPro" id="IPR002931">
    <property type="entry name" value="Transglutaminase-like"/>
</dbReference>
<dbReference type="HOGENOM" id="CLU_087556_0_0_9"/>
<keyword evidence="1" id="KW-0677">Repeat</keyword>
<dbReference type="AlphaFoldDB" id="N2AUC1"/>
<dbReference type="InterPro" id="IPR018337">
    <property type="entry name" value="Cell_wall/Cho-bd_repeat"/>
</dbReference>
<dbReference type="eggNOG" id="ENOG5031JZR">
    <property type="taxonomic scope" value="Bacteria"/>
</dbReference>
<dbReference type="SUPFAM" id="SSF69360">
    <property type="entry name" value="Cell wall binding repeat"/>
    <property type="match status" value="1"/>
</dbReference>
<dbReference type="SUPFAM" id="SSF54001">
    <property type="entry name" value="Cysteine proteinases"/>
    <property type="match status" value="1"/>
</dbReference>
<evidence type="ECO:0000313" key="4">
    <source>
        <dbReference type="Proteomes" id="UP000012589"/>
    </source>
</evidence>
<name>N2AUC1_9FIRM</name>
<gene>
    <name evidence="3" type="ORF">C823_01714</name>
</gene>
<sequence>MKIGKSKRVLWILLVAFLTLIFKCDGVILADERLNDTVTDTRKTDTPGKWKTRKQRFFYYENNKKVTGLVRIQEKYYYFAPNGIQKTGWQSLNGDYYFFKTANGNKGWMVTSKTVNGIPLDENGKAIVTSDNKMKLETLIQANQIVEKAVRPEMEKSEKLQKCFEYLLRHFQYRGSPEFEYTKEWELDYALGLFEEGHGNCYAFGAAFAFLANAAGYKNCYAVSSGGHGWAEAAGKVYDPTWSLIDKDHNYCGVSMDLSGKEGRPNYKNARKYAVKI</sequence>
<dbReference type="STRING" id="1235802.C823_01714"/>
<accession>N2AUC1</accession>
<evidence type="ECO:0000256" key="1">
    <source>
        <dbReference type="ARBA" id="ARBA00022737"/>
    </source>
</evidence>
<organism evidence="3 4">
    <name type="scientific">Eubacterium plexicaudatum ASF492</name>
    <dbReference type="NCBI Taxonomy" id="1235802"/>
    <lineage>
        <taxon>Bacteria</taxon>
        <taxon>Bacillati</taxon>
        <taxon>Bacillota</taxon>
        <taxon>Clostridia</taxon>
        <taxon>Eubacteriales</taxon>
        <taxon>Eubacteriaceae</taxon>
        <taxon>Eubacterium</taxon>
    </lineage>
</organism>
<dbReference type="OrthoDB" id="1771423at2"/>
<keyword evidence="4" id="KW-1185">Reference proteome</keyword>
<evidence type="ECO:0000313" key="3">
    <source>
        <dbReference type="EMBL" id="EMZ29750.1"/>
    </source>
</evidence>
<reference evidence="3 4" key="1">
    <citation type="journal article" date="2014" name="Genome Announc.">
        <title>Draft genome sequences of the altered schaedler flora, a defined bacterial community from gnotobiotic mice.</title>
        <authorList>
            <person name="Wannemuehler M.J."/>
            <person name="Overstreet A.M."/>
            <person name="Ward D.V."/>
            <person name="Phillips G.J."/>
        </authorList>
    </citation>
    <scope>NUCLEOTIDE SEQUENCE [LARGE SCALE GENOMIC DNA]</scope>
    <source>
        <strain evidence="3 4">ASF492</strain>
    </source>
</reference>
<dbReference type="InterPro" id="IPR038765">
    <property type="entry name" value="Papain-like_cys_pep_sf"/>
</dbReference>
<proteinExistence type="predicted"/>
<evidence type="ECO:0000259" key="2">
    <source>
        <dbReference type="Pfam" id="PF01841"/>
    </source>
</evidence>
<dbReference type="EMBL" id="AQFT01000054">
    <property type="protein sequence ID" value="EMZ29750.1"/>
    <property type="molecule type" value="Genomic_DNA"/>
</dbReference>
<comment type="caution">
    <text evidence="3">The sequence shown here is derived from an EMBL/GenBank/DDBJ whole genome shotgun (WGS) entry which is preliminary data.</text>
</comment>